<dbReference type="Pfam" id="PF02321">
    <property type="entry name" value="OEP"/>
    <property type="match status" value="2"/>
</dbReference>
<dbReference type="GO" id="GO:0009279">
    <property type="term" value="C:cell outer membrane"/>
    <property type="evidence" value="ECO:0007669"/>
    <property type="project" value="UniProtKB-SubCell"/>
</dbReference>
<keyword evidence="8" id="KW-0175">Coiled coil</keyword>
<evidence type="ECO:0000313" key="9">
    <source>
        <dbReference type="EMBL" id="AZS29956.1"/>
    </source>
</evidence>
<keyword evidence="3" id="KW-0813">Transport</keyword>
<dbReference type="Gene3D" id="1.20.1600.10">
    <property type="entry name" value="Outer membrane efflux proteins (OEP)"/>
    <property type="match status" value="1"/>
</dbReference>
<dbReference type="AlphaFoldDB" id="A0A3Q9INH1"/>
<keyword evidence="5" id="KW-0812">Transmembrane</keyword>
<dbReference type="InterPro" id="IPR003423">
    <property type="entry name" value="OMP_efflux"/>
</dbReference>
<keyword evidence="7" id="KW-0998">Cell outer membrane</keyword>
<evidence type="ECO:0000256" key="6">
    <source>
        <dbReference type="ARBA" id="ARBA00023136"/>
    </source>
</evidence>
<evidence type="ECO:0000256" key="2">
    <source>
        <dbReference type="ARBA" id="ARBA00007613"/>
    </source>
</evidence>
<proteinExistence type="inferred from homology"/>
<evidence type="ECO:0000256" key="4">
    <source>
        <dbReference type="ARBA" id="ARBA00022452"/>
    </source>
</evidence>
<dbReference type="GO" id="GO:0015288">
    <property type="term" value="F:porin activity"/>
    <property type="evidence" value="ECO:0007669"/>
    <property type="project" value="TreeGrafter"/>
</dbReference>
<organism evidence="9 10">
    <name type="scientific">Butyricimonas faecalis</name>
    <dbReference type="NCBI Taxonomy" id="2093856"/>
    <lineage>
        <taxon>Bacteria</taxon>
        <taxon>Pseudomonadati</taxon>
        <taxon>Bacteroidota</taxon>
        <taxon>Bacteroidia</taxon>
        <taxon>Bacteroidales</taxon>
        <taxon>Odoribacteraceae</taxon>
        <taxon>Butyricimonas</taxon>
    </lineage>
</organism>
<protein>
    <submittedName>
        <fullName evidence="9">TolC family protein</fullName>
    </submittedName>
</protein>
<feature type="coiled-coil region" evidence="8">
    <location>
        <begin position="367"/>
        <end position="394"/>
    </location>
</feature>
<sequence length="494" mass="56425">MRKKLLLLSVGWLVCSFGVGQNPVTGKLTLEEAIKIAHARSPQAQMVQLSFMSQYWSFRSYKAQLLPSLNLSGNLGNYNRSLVDVRDPETGRISYVANNTLSNDLSVYINQKIALTGGNVSLNTSLARLDQFSYDTKTYNSNPVTINYTQPLRSFNTLKWQKKTEPLQYEKAKKQYLESLEGITLQTTSYFFSVLSAQTSYRKSEENLRDTRGMYKIAQQRHDIGTVTKSELLQLELSMMNAELTVSNSKVDLEVALFNFKSYLGVAESTFFELQPPMNVPEVFMEYDFVLNKALQNSSHNLSLKIKELNSLKSVAQAKADRGIQVELRANLGFSQTGDDLQGVYSRLKDREVVGLSLSMPIYDWGMSRGRVKMAEAEARLARTELEQEETKFQQDIRIKVMQFNNQARQCNISAKALQVAEERYDITKKRFQNGGITVTDLNTAQKELDSASEQYINQLRTFWNAYFELRKLSLYDFISKRDISAEFDKIVEK</sequence>
<dbReference type="Proteomes" id="UP000270673">
    <property type="component" value="Chromosome"/>
</dbReference>
<evidence type="ECO:0000256" key="1">
    <source>
        <dbReference type="ARBA" id="ARBA00004442"/>
    </source>
</evidence>
<keyword evidence="4" id="KW-1134">Transmembrane beta strand</keyword>
<dbReference type="KEGG" id="buy:D8S85_10645"/>
<evidence type="ECO:0000256" key="5">
    <source>
        <dbReference type="ARBA" id="ARBA00022692"/>
    </source>
</evidence>
<dbReference type="InterPro" id="IPR051906">
    <property type="entry name" value="TolC-like"/>
</dbReference>
<evidence type="ECO:0000256" key="7">
    <source>
        <dbReference type="ARBA" id="ARBA00023237"/>
    </source>
</evidence>
<comment type="subcellular location">
    <subcellularLocation>
        <location evidence="1">Cell outer membrane</location>
    </subcellularLocation>
</comment>
<dbReference type="SUPFAM" id="SSF56954">
    <property type="entry name" value="Outer membrane efflux proteins (OEP)"/>
    <property type="match status" value="1"/>
</dbReference>
<accession>A0A3Q9INH1</accession>
<dbReference type="PANTHER" id="PTHR30026:SF20">
    <property type="entry name" value="OUTER MEMBRANE PROTEIN TOLC"/>
    <property type="match status" value="1"/>
</dbReference>
<dbReference type="EMBL" id="CP032819">
    <property type="protein sequence ID" value="AZS29956.1"/>
    <property type="molecule type" value="Genomic_DNA"/>
</dbReference>
<reference evidence="9 10" key="1">
    <citation type="submission" date="2018-10" db="EMBL/GenBank/DDBJ databases">
        <title>Butyricimonas faecalis sp. nov., isolated from human faeces and emended description of the genus Butyricimonas.</title>
        <authorList>
            <person name="Le Roy T."/>
            <person name="Van der Smissen P."/>
            <person name="Paquot A."/>
            <person name="Delzenne N."/>
            <person name="Muccioli G."/>
            <person name="Collet J.-F."/>
            <person name="Cani P.D."/>
        </authorList>
    </citation>
    <scope>NUCLEOTIDE SEQUENCE [LARGE SCALE GENOMIC DNA]</scope>
    <source>
        <strain evidence="9 10">H184</strain>
    </source>
</reference>
<name>A0A3Q9INH1_9BACT</name>
<dbReference type="PANTHER" id="PTHR30026">
    <property type="entry name" value="OUTER MEMBRANE PROTEIN TOLC"/>
    <property type="match status" value="1"/>
</dbReference>
<comment type="similarity">
    <text evidence="2">Belongs to the outer membrane factor (OMF) (TC 1.B.17) family.</text>
</comment>
<keyword evidence="10" id="KW-1185">Reference proteome</keyword>
<keyword evidence="6" id="KW-0472">Membrane</keyword>
<evidence type="ECO:0000256" key="3">
    <source>
        <dbReference type="ARBA" id="ARBA00022448"/>
    </source>
</evidence>
<evidence type="ECO:0000256" key="8">
    <source>
        <dbReference type="SAM" id="Coils"/>
    </source>
</evidence>
<evidence type="ECO:0000313" key="10">
    <source>
        <dbReference type="Proteomes" id="UP000270673"/>
    </source>
</evidence>
<dbReference type="GO" id="GO:0015562">
    <property type="term" value="F:efflux transmembrane transporter activity"/>
    <property type="evidence" value="ECO:0007669"/>
    <property type="project" value="InterPro"/>
</dbReference>
<dbReference type="OrthoDB" id="940457at2"/>
<dbReference type="RefSeq" id="WP_106480675.1">
    <property type="nucleotide sequence ID" value="NZ_CP032819.1"/>
</dbReference>
<dbReference type="GO" id="GO:1990281">
    <property type="term" value="C:efflux pump complex"/>
    <property type="evidence" value="ECO:0007669"/>
    <property type="project" value="TreeGrafter"/>
</dbReference>
<gene>
    <name evidence="9" type="ORF">D8S85_10645</name>
</gene>